<evidence type="ECO:0000313" key="3">
    <source>
        <dbReference type="Proteomes" id="UP000178951"/>
    </source>
</evidence>
<dbReference type="AlphaFoldDB" id="A0A1F4TRI8"/>
<protein>
    <recommendedName>
        <fullName evidence="4">SbsA Ig-like domain-containing protein</fullName>
    </recommendedName>
</protein>
<dbReference type="STRING" id="1802583.A2311_00370"/>
<evidence type="ECO:0008006" key="4">
    <source>
        <dbReference type="Google" id="ProtNLM"/>
    </source>
</evidence>
<accession>A0A1F4TRI8</accession>
<feature type="signal peptide" evidence="1">
    <location>
        <begin position="1"/>
        <end position="28"/>
    </location>
</feature>
<evidence type="ECO:0000256" key="1">
    <source>
        <dbReference type="SAM" id="SignalP"/>
    </source>
</evidence>
<dbReference type="EMBL" id="MEUF01000032">
    <property type="protein sequence ID" value="OGC35209.1"/>
    <property type="molecule type" value="Genomic_DNA"/>
</dbReference>
<gene>
    <name evidence="2" type="ORF">A2311_00370</name>
</gene>
<feature type="chain" id="PRO_5009514664" description="SbsA Ig-like domain-containing protein" evidence="1">
    <location>
        <begin position="29"/>
        <end position="398"/>
    </location>
</feature>
<name>A0A1F4TRI8_UNCSA</name>
<evidence type="ECO:0000313" key="2">
    <source>
        <dbReference type="EMBL" id="OGC35209.1"/>
    </source>
</evidence>
<dbReference type="Proteomes" id="UP000178951">
    <property type="component" value="Unassembled WGS sequence"/>
</dbReference>
<sequence length="398" mass="42411">MKKSKRKFLERWLGVLFACLFLTTSAHAYAGKIFIANTALTTASLGNAATAIIKVYSDVPYQDGSTTELPESAYELDKTSNPAYVIVNVKDSSKATAFILVKSDSRYAITSKPLGDPVGADQIILTLVSYQLGKPAAPTIDSLASGIEVAKVSWSYDYANFEYSGGFALEISDKSDYSNPIGGAKIIGKLSSPMTYTIGELVDGRKLEPGKSYYLRLRGIVNMSNGVKANSDWSTPTPNPFTMLAAGTAGPSIVSWQLSAPTSKTSVNTIAIPFVTNSAQKPVTFTAPGKQPANLSAYTTGAVTVYDLLAATSQLIAPAKISSFGWYDEAEQKHVGLVAITYDQNGDPIPAQTVFTGAANYDSILNTKIVQNKPYQISIKDLAGGQTTATFSLTGYKD</sequence>
<organism evidence="2 3">
    <name type="scientific">candidate division WOR-1 bacterium RIFOXYB2_FULL_48_7</name>
    <dbReference type="NCBI Taxonomy" id="1802583"/>
    <lineage>
        <taxon>Bacteria</taxon>
        <taxon>Bacillati</taxon>
        <taxon>Saganbacteria</taxon>
    </lineage>
</organism>
<keyword evidence="1" id="KW-0732">Signal</keyword>
<comment type="caution">
    <text evidence="2">The sequence shown here is derived from an EMBL/GenBank/DDBJ whole genome shotgun (WGS) entry which is preliminary data.</text>
</comment>
<reference evidence="2 3" key="1">
    <citation type="journal article" date="2016" name="Nat. Commun.">
        <title>Thousands of microbial genomes shed light on interconnected biogeochemical processes in an aquifer system.</title>
        <authorList>
            <person name="Anantharaman K."/>
            <person name="Brown C.T."/>
            <person name="Hug L.A."/>
            <person name="Sharon I."/>
            <person name="Castelle C.J."/>
            <person name="Probst A.J."/>
            <person name="Thomas B.C."/>
            <person name="Singh A."/>
            <person name="Wilkins M.J."/>
            <person name="Karaoz U."/>
            <person name="Brodie E.L."/>
            <person name="Williams K.H."/>
            <person name="Hubbard S.S."/>
            <person name="Banfield J.F."/>
        </authorList>
    </citation>
    <scope>NUCLEOTIDE SEQUENCE [LARGE SCALE GENOMIC DNA]</scope>
</reference>
<proteinExistence type="predicted"/>